<dbReference type="KEGG" id="cmk:103175564"/>
<dbReference type="AlphaFoldDB" id="A0A4W3K861"/>
<sequence length="471" mass="53963">MKSLILFATLALQSAVAEGAQKLELNGEGSLWTIKHSATLIDHLQDLLRDSNTSDITLKVHTVHSDEVKVFHTHYLLLTLQSEVFENLLHNQSVATLVLRETAECAALFEKFIRYLYCGEITIMLDQAVPLHKLATKYHVTALEHGIMDYMSQHLASDLPQGHVVGWYHYAFRAGNQELQERCKRFLAWNLSPLVHSGEWQSISQDLLLSLLQRSDLVVENELEIYSAVEEWLARNRPETAVSDSVLRSIRYAMIAPQHLFHIQKESPLMSEHYVSVQDLFFLAFQFHSTTPLQFAKYFDVNCSLFVPRNYLSGSWGSQWVINNPARDDRSSNFQTQLGPSNYDTSKKVTWNVLFSPRWLPISLRSSYADHGAIQALKPEDVRPRIIVTPATNSADFAGVSFQKTVLVRARQDGRTYVKHIYDFHQSTEETGDFLLRADLQKRTSDYLIDNSLHLHVIVKPIYQPLIKVRK</sequence>
<reference evidence="3" key="5">
    <citation type="submission" date="2025-09" db="UniProtKB">
        <authorList>
            <consortium name="Ensembl"/>
        </authorList>
    </citation>
    <scope>IDENTIFICATION</scope>
</reference>
<gene>
    <name evidence="3" type="primary">LOC103175564</name>
</gene>
<keyword evidence="4" id="KW-1185">Reference proteome</keyword>
<dbReference type="OrthoDB" id="2359033at2759"/>
<dbReference type="Pfam" id="PF00651">
    <property type="entry name" value="BTB"/>
    <property type="match status" value="1"/>
</dbReference>
<evidence type="ECO:0000313" key="3">
    <source>
        <dbReference type="Ensembl" id="ENSCMIP00000047823.1"/>
    </source>
</evidence>
<proteinExistence type="predicted"/>
<feature type="domain" description="BTB" evidence="2">
    <location>
        <begin position="54"/>
        <end position="125"/>
    </location>
</feature>
<reference evidence="3" key="4">
    <citation type="submission" date="2025-08" db="UniProtKB">
        <authorList>
            <consortium name="Ensembl"/>
        </authorList>
    </citation>
    <scope>IDENTIFICATION</scope>
</reference>
<organism evidence="3 4">
    <name type="scientific">Callorhinchus milii</name>
    <name type="common">Ghost shark</name>
    <dbReference type="NCBI Taxonomy" id="7868"/>
    <lineage>
        <taxon>Eukaryota</taxon>
        <taxon>Metazoa</taxon>
        <taxon>Chordata</taxon>
        <taxon>Craniata</taxon>
        <taxon>Vertebrata</taxon>
        <taxon>Chondrichthyes</taxon>
        <taxon>Holocephali</taxon>
        <taxon>Chimaeriformes</taxon>
        <taxon>Callorhinchidae</taxon>
        <taxon>Callorhinchus</taxon>
    </lineage>
</organism>
<accession>A0A4W3K861</accession>
<dbReference type="RefSeq" id="XP_007886853.1">
    <property type="nucleotide sequence ID" value="XM_007888662.2"/>
</dbReference>
<dbReference type="GeneTree" id="ENSGT00950000182983"/>
<name>A0A4W3K861_CALMI</name>
<dbReference type="InterPro" id="IPR011333">
    <property type="entry name" value="SKP1/BTB/POZ_sf"/>
</dbReference>
<protein>
    <submittedName>
        <fullName evidence="3">BTB domain containing 17</fullName>
    </submittedName>
</protein>
<dbReference type="Gene3D" id="1.25.40.420">
    <property type="match status" value="1"/>
</dbReference>
<dbReference type="PROSITE" id="PS50097">
    <property type="entry name" value="BTB"/>
    <property type="match status" value="1"/>
</dbReference>
<dbReference type="SMART" id="SM00875">
    <property type="entry name" value="BACK"/>
    <property type="match status" value="1"/>
</dbReference>
<feature type="chain" id="PRO_5021418226" evidence="1">
    <location>
        <begin position="20"/>
        <end position="471"/>
    </location>
</feature>
<dbReference type="InterPro" id="IPR051481">
    <property type="entry name" value="BTB-POZ/Galectin-3-binding"/>
</dbReference>
<reference evidence="4" key="2">
    <citation type="journal article" date="2007" name="PLoS Biol.">
        <title>Survey sequencing and comparative analysis of the elephant shark (Callorhinchus milii) genome.</title>
        <authorList>
            <person name="Venkatesh B."/>
            <person name="Kirkness E.F."/>
            <person name="Loh Y.H."/>
            <person name="Halpern A.L."/>
            <person name="Lee A.P."/>
            <person name="Johnson J."/>
            <person name="Dandona N."/>
            <person name="Viswanathan L.D."/>
            <person name="Tay A."/>
            <person name="Venter J.C."/>
            <person name="Strausberg R.L."/>
            <person name="Brenner S."/>
        </authorList>
    </citation>
    <scope>NUCLEOTIDE SEQUENCE [LARGE SCALE GENOMIC DNA]</scope>
</reference>
<evidence type="ECO:0000256" key="1">
    <source>
        <dbReference type="SAM" id="SignalP"/>
    </source>
</evidence>
<dbReference type="SMART" id="SM00225">
    <property type="entry name" value="BTB"/>
    <property type="match status" value="1"/>
</dbReference>
<feature type="signal peptide" evidence="1">
    <location>
        <begin position="1"/>
        <end position="19"/>
    </location>
</feature>
<dbReference type="PANTHER" id="PTHR24410">
    <property type="entry name" value="HL07962P-RELATED"/>
    <property type="match status" value="1"/>
</dbReference>
<dbReference type="InterPro" id="IPR000210">
    <property type="entry name" value="BTB/POZ_dom"/>
</dbReference>
<evidence type="ECO:0000259" key="2">
    <source>
        <dbReference type="PROSITE" id="PS50097"/>
    </source>
</evidence>
<dbReference type="PANTHER" id="PTHR24410:SF12">
    <property type="entry name" value="BTB_POZ DOMAIN-CONTAINING PROTEIN 17"/>
    <property type="match status" value="1"/>
</dbReference>
<dbReference type="InParanoid" id="A0A4W3K861"/>
<dbReference type="Pfam" id="PF23651">
    <property type="entry name" value="TRAF_BTBD17"/>
    <property type="match status" value="1"/>
</dbReference>
<dbReference type="SUPFAM" id="SSF54695">
    <property type="entry name" value="POZ domain"/>
    <property type="match status" value="1"/>
</dbReference>
<reference evidence="4" key="3">
    <citation type="journal article" date="2014" name="Nature">
        <title>Elephant shark genome provides unique insights into gnathostome evolution.</title>
        <authorList>
            <consortium name="International Elephant Shark Genome Sequencing Consortium"/>
            <person name="Venkatesh B."/>
            <person name="Lee A.P."/>
            <person name="Ravi V."/>
            <person name="Maurya A.K."/>
            <person name="Lian M.M."/>
            <person name="Swann J.B."/>
            <person name="Ohta Y."/>
            <person name="Flajnik M.F."/>
            <person name="Sutoh Y."/>
            <person name="Kasahara M."/>
            <person name="Hoon S."/>
            <person name="Gangu V."/>
            <person name="Roy S.W."/>
            <person name="Irimia M."/>
            <person name="Korzh V."/>
            <person name="Kondrychyn I."/>
            <person name="Lim Z.W."/>
            <person name="Tay B.H."/>
            <person name="Tohari S."/>
            <person name="Kong K.W."/>
            <person name="Ho S."/>
            <person name="Lorente-Galdos B."/>
            <person name="Quilez J."/>
            <person name="Marques-Bonet T."/>
            <person name="Raney B.J."/>
            <person name="Ingham P.W."/>
            <person name="Tay A."/>
            <person name="Hillier L.W."/>
            <person name="Minx P."/>
            <person name="Boehm T."/>
            <person name="Wilson R.K."/>
            <person name="Brenner S."/>
            <person name="Warren W.C."/>
        </authorList>
    </citation>
    <scope>NUCLEOTIDE SEQUENCE [LARGE SCALE GENOMIC DNA]</scope>
</reference>
<dbReference type="Ensembl" id="ENSCMIT00000048497.1">
    <property type="protein sequence ID" value="ENSCMIP00000047823.1"/>
    <property type="gene ID" value="ENSCMIG00000019579.1"/>
</dbReference>
<dbReference type="Gene3D" id="3.30.710.10">
    <property type="entry name" value="Potassium Channel Kv1.1, Chain A"/>
    <property type="match status" value="1"/>
</dbReference>
<dbReference type="InterPro" id="IPR056184">
    <property type="entry name" value="TRAF_BTBD17"/>
</dbReference>
<reference evidence="4" key="1">
    <citation type="journal article" date="2006" name="Science">
        <title>Ancient noncoding elements conserved in the human genome.</title>
        <authorList>
            <person name="Venkatesh B."/>
            <person name="Kirkness E.F."/>
            <person name="Loh Y.H."/>
            <person name="Halpern A.L."/>
            <person name="Lee A.P."/>
            <person name="Johnson J."/>
            <person name="Dandona N."/>
            <person name="Viswanathan L.D."/>
            <person name="Tay A."/>
            <person name="Venter J.C."/>
            <person name="Strausberg R.L."/>
            <person name="Brenner S."/>
        </authorList>
    </citation>
    <scope>NUCLEOTIDE SEQUENCE [LARGE SCALE GENOMIC DNA]</scope>
</reference>
<dbReference type="Pfam" id="PF07707">
    <property type="entry name" value="BACK"/>
    <property type="match status" value="1"/>
</dbReference>
<keyword evidence="1" id="KW-0732">Signal</keyword>
<dbReference type="Proteomes" id="UP000314986">
    <property type="component" value="Unassembled WGS sequence"/>
</dbReference>
<evidence type="ECO:0000313" key="4">
    <source>
        <dbReference type="Proteomes" id="UP000314986"/>
    </source>
</evidence>
<dbReference type="InterPro" id="IPR011705">
    <property type="entry name" value="BACK"/>
</dbReference>
<dbReference type="CDD" id="cd18493">
    <property type="entry name" value="BACK_BTBD17"/>
    <property type="match status" value="1"/>
</dbReference>
<dbReference type="STRING" id="7868.ENSCMIP00000047823"/>
<dbReference type="OMA" id="TVLNHSM"/>
<dbReference type="GeneID" id="103175564"/>